<sequence>MNVLILGATGMLGYSLFCNLADYAELDVKGTVRSINGKQAFFEEYQDKLLLGIDVTDITNIEQAIIEAKPDVVINCIGLIKQHDIAKQHVTAIEVNTLLPHQLAVLCDRFNVRLIHFSTDCVFDGKQGMYHETDLPTATDLYGKSKCLGEINYGRHLTLRTSIIGHELDSAVSLVDWFLSQEKEVNGFSKAVFSGMPTCYIAKLLAEKILSNVYITGLYHLSVEPIDKFSLISLIAEVYQKSIVINDSTQLVIDRSLNSSLLRQAIDFTPPSWPELIEYMHNDYLTRYVLCKN</sequence>
<comment type="catalytic activity">
    <reaction evidence="5 6">
        <text>dTDP-beta-L-rhamnose + NADP(+) = dTDP-4-dehydro-beta-L-rhamnose + NADPH + H(+)</text>
        <dbReference type="Rhea" id="RHEA:21796"/>
        <dbReference type="ChEBI" id="CHEBI:15378"/>
        <dbReference type="ChEBI" id="CHEBI:57510"/>
        <dbReference type="ChEBI" id="CHEBI:57783"/>
        <dbReference type="ChEBI" id="CHEBI:58349"/>
        <dbReference type="ChEBI" id="CHEBI:62830"/>
        <dbReference type="EC" id="1.1.1.133"/>
    </reaction>
</comment>
<evidence type="ECO:0000256" key="5">
    <source>
        <dbReference type="ARBA" id="ARBA00048200"/>
    </source>
</evidence>
<evidence type="ECO:0000256" key="1">
    <source>
        <dbReference type="ARBA" id="ARBA00004781"/>
    </source>
</evidence>
<evidence type="ECO:0000256" key="3">
    <source>
        <dbReference type="ARBA" id="ARBA00012929"/>
    </source>
</evidence>
<dbReference type="Pfam" id="PF04321">
    <property type="entry name" value="RmlD_sub_bind"/>
    <property type="match status" value="1"/>
</dbReference>
<evidence type="ECO:0000313" key="8">
    <source>
        <dbReference type="EMBL" id="MFB2651859.1"/>
    </source>
</evidence>
<accession>A0ABV4VRQ3</accession>
<evidence type="ECO:0000313" key="9">
    <source>
        <dbReference type="Proteomes" id="UP001576726"/>
    </source>
</evidence>
<dbReference type="PANTHER" id="PTHR10491">
    <property type="entry name" value="DTDP-4-DEHYDRORHAMNOSE REDUCTASE"/>
    <property type="match status" value="1"/>
</dbReference>
<dbReference type="CDD" id="cd05254">
    <property type="entry name" value="dTDP_HR_like_SDR_e"/>
    <property type="match status" value="1"/>
</dbReference>
<organism evidence="8 9">
    <name type="scientific">Shewanella seohaensis</name>
    <dbReference type="NCBI Taxonomy" id="755175"/>
    <lineage>
        <taxon>Bacteria</taxon>
        <taxon>Pseudomonadati</taxon>
        <taxon>Pseudomonadota</taxon>
        <taxon>Gammaproteobacteria</taxon>
        <taxon>Alteromonadales</taxon>
        <taxon>Shewanellaceae</taxon>
        <taxon>Shewanella</taxon>
    </lineage>
</organism>
<evidence type="ECO:0000256" key="2">
    <source>
        <dbReference type="ARBA" id="ARBA00010944"/>
    </source>
</evidence>
<comment type="cofactor">
    <cofactor evidence="6">
        <name>Mg(2+)</name>
        <dbReference type="ChEBI" id="CHEBI:18420"/>
    </cofactor>
    <text evidence="6">Binds 1 Mg(2+) ion per monomer.</text>
</comment>
<dbReference type="EMBL" id="JBHFGJ010000001">
    <property type="protein sequence ID" value="MFB2651859.1"/>
    <property type="molecule type" value="Genomic_DNA"/>
</dbReference>
<keyword evidence="9" id="KW-1185">Reference proteome</keyword>
<protein>
    <recommendedName>
        <fullName evidence="4 6">dTDP-4-dehydrorhamnose reductase</fullName>
        <ecNumber evidence="3 6">1.1.1.133</ecNumber>
    </recommendedName>
</protein>
<dbReference type="InterPro" id="IPR029903">
    <property type="entry name" value="RmlD-like-bd"/>
</dbReference>
<keyword evidence="6" id="KW-0521">NADP</keyword>
<dbReference type="EC" id="1.1.1.133" evidence="3 6"/>
<dbReference type="Gene3D" id="3.40.50.720">
    <property type="entry name" value="NAD(P)-binding Rossmann-like Domain"/>
    <property type="match status" value="1"/>
</dbReference>
<comment type="similarity">
    <text evidence="2 6">Belongs to the dTDP-4-dehydrorhamnose reductase family.</text>
</comment>
<feature type="domain" description="RmlD-like substrate binding" evidence="7">
    <location>
        <begin position="1"/>
        <end position="240"/>
    </location>
</feature>
<dbReference type="RefSeq" id="WP_374918442.1">
    <property type="nucleotide sequence ID" value="NZ_JBHFGJ010000001.1"/>
</dbReference>
<evidence type="ECO:0000256" key="4">
    <source>
        <dbReference type="ARBA" id="ARBA00017099"/>
    </source>
</evidence>
<reference evidence="8 9" key="1">
    <citation type="submission" date="2024-09" db="EMBL/GenBank/DDBJ databases">
        <authorList>
            <person name="Zhang Y."/>
        </authorList>
    </citation>
    <scope>NUCLEOTIDE SEQUENCE [LARGE SCALE GENOMIC DNA]</scope>
    <source>
        <strain evidence="8 9">SH314</strain>
    </source>
</reference>
<dbReference type="InterPro" id="IPR005913">
    <property type="entry name" value="dTDP_dehydrorham_reduct"/>
</dbReference>
<dbReference type="SUPFAM" id="SSF51735">
    <property type="entry name" value="NAD(P)-binding Rossmann-fold domains"/>
    <property type="match status" value="1"/>
</dbReference>
<evidence type="ECO:0000256" key="6">
    <source>
        <dbReference type="RuleBase" id="RU364082"/>
    </source>
</evidence>
<dbReference type="InterPro" id="IPR036291">
    <property type="entry name" value="NAD(P)-bd_dom_sf"/>
</dbReference>
<name>A0ABV4VRQ3_9GAMM</name>
<comment type="pathway">
    <text evidence="1 6">Carbohydrate biosynthesis; dTDP-L-rhamnose biosynthesis.</text>
</comment>
<comment type="function">
    <text evidence="6">Catalyzes the reduction of dTDP-6-deoxy-L-lyxo-4-hexulose to yield dTDP-L-rhamnose.</text>
</comment>
<proteinExistence type="inferred from homology"/>
<dbReference type="PANTHER" id="PTHR10491:SF4">
    <property type="entry name" value="METHIONINE ADENOSYLTRANSFERASE 2 SUBUNIT BETA"/>
    <property type="match status" value="1"/>
</dbReference>
<evidence type="ECO:0000259" key="7">
    <source>
        <dbReference type="Pfam" id="PF04321"/>
    </source>
</evidence>
<dbReference type="Proteomes" id="UP001576726">
    <property type="component" value="Unassembled WGS sequence"/>
</dbReference>
<comment type="caution">
    <text evidence="8">The sequence shown here is derived from an EMBL/GenBank/DDBJ whole genome shotgun (WGS) entry which is preliminary data.</text>
</comment>
<gene>
    <name evidence="8" type="ORF">ACE02L_03815</name>
</gene>
<keyword evidence="6" id="KW-0560">Oxidoreductase</keyword>